<dbReference type="FunFam" id="3.30.420.10:FF:000269">
    <property type="entry name" value="Uncharacterized protein"/>
    <property type="match status" value="1"/>
</dbReference>
<dbReference type="GO" id="GO:0006508">
    <property type="term" value="P:proteolysis"/>
    <property type="evidence" value="ECO:0007669"/>
    <property type="project" value="InterPro"/>
</dbReference>
<keyword evidence="7" id="KW-0694">RNA-binding</keyword>
<dbReference type="GO" id="GO:0003964">
    <property type="term" value="F:RNA-directed DNA polymerase activity"/>
    <property type="evidence" value="ECO:0007669"/>
    <property type="project" value="UniProtKB-KW"/>
</dbReference>
<keyword evidence="3" id="KW-0540">Nuclease</keyword>
<evidence type="ECO:0000256" key="10">
    <source>
        <dbReference type="SAM" id="MobiDB-lite"/>
    </source>
</evidence>
<dbReference type="PANTHER" id="PTHR37984:SF15">
    <property type="entry name" value="INTEGRASE CATALYTIC DOMAIN-CONTAINING PROTEIN"/>
    <property type="match status" value="1"/>
</dbReference>
<evidence type="ECO:0000256" key="6">
    <source>
        <dbReference type="ARBA" id="ARBA00022842"/>
    </source>
</evidence>
<dbReference type="InterPro" id="IPR050951">
    <property type="entry name" value="Retrovirus_Pol_polyprotein"/>
</dbReference>
<dbReference type="CDD" id="cd01647">
    <property type="entry name" value="RT_LTR"/>
    <property type="match status" value="1"/>
</dbReference>
<dbReference type="CDD" id="cd09274">
    <property type="entry name" value="RNase_HI_RT_Ty3"/>
    <property type="match status" value="1"/>
</dbReference>
<keyword evidence="1" id="KW-0808">Transferase</keyword>
<dbReference type="SUPFAM" id="SSF56672">
    <property type="entry name" value="DNA/RNA polymerases"/>
    <property type="match status" value="1"/>
</dbReference>
<dbReference type="InterPro" id="IPR041588">
    <property type="entry name" value="Integrase_H2C2"/>
</dbReference>
<dbReference type="SUPFAM" id="SSF50630">
    <property type="entry name" value="Acid proteases"/>
    <property type="match status" value="1"/>
</dbReference>
<dbReference type="PROSITE" id="PS00141">
    <property type="entry name" value="ASP_PROTEASE"/>
    <property type="match status" value="1"/>
</dbReference>
<feature type="domain" description="Reverse transcriptase" evidence="11">
    <location>
        <begin position="376"/>
        <end position="556"/>
    </location>
</feature>
<dbReference type="GO" id="GO:0003723">
    <property type="term" value="F:RNA binding"/>
    <property type="evidence" value="ECO:0007669"/>
    <property type="project" value="UniProtKB-KW"/>
</dbReference>
<accession>A0AA88Y7D5</accession>
<evidence type="ECO:0000313" key="13">
    <source>
        <dbReference type="EMBL" id="KAK3099317.1"/>
    </source>
</evidence>
<evidence type="ECO:0000256" key="3">
    <source>
        <dbReference type="ARBA" id="ARBA00022722"/>
    </source>
</evidence>
<keyword evidence="4" id="KW-0255">Endonuclease</keyword>
<dbReference type="Pfam" id="PF00078">
    <property type="entry name" value="RVT_1"/>
    <property type="match status" value="1"/>
</dbReference>
<dbReference type="InterPro" id="IPR041577">
    <property type="entry name" value="RT_RNaseH_2"/>
</dbReference>
<evidence type="ECO:0000256" key="9">
    <source>
        <dbReference type="ARBA" id="ARBA00022918"/>
    </source>
</evidence>
<keyword evidence="6" id="KW-0460">Magnesium</keyword>
<dbReference type="PROSITE" id="PS50994">
    <property type="entry name" value="INTEGRASE"/>
    <property type="match status" value="1"/>
</dbReference>
<dbReference type="InterPro" id="IPR021109">
    <property type="entry name" value="Peptidase_aspartic_dom_sf"/>
</dbReference>
<dbReference type="InterPro" id="IPR000477">
    <property type="entry name" value="RT_dom"/>
</dbReference>
<dbReference type="Pfam" id="PF17921">
    <property type="entry name" value="Integrase_H2C2"/>
    <property type="match status" value="1"/>
</dbReference>
<feature type="region of interest" description="Disordered" evidence="10">
    <location>
        <begin position="289"/>
        <end position="309"/>
    </location>
</feature>
<dbReference type="Gene3D" id="3.30.70.270">
    <property type="match status" value="2"/>
</dbReference>
<dbReference type="Gene3D" id="1.10.340.70">
    <property type="match status" value="1"/>
</dbReference>
<dbReference type="Gene3D" id="3.10.10.10">
    <property type="entry name" value="HIV Type 1 Reverse Transcriptase, subunit A, domain 1"/>
    <property type="match status" value="1"/>
</dbReference>
<evidence type="ECO:0000256" key="2">
    <source>
        <dbReference type="ARBA" id="ARBA00022695"/>
    </source>
</evidence>
<dbReference type="GO" id="GO:0015074">
    <property type="term" value="P:DNA integration"/>
    <property type="evidence" value="ECO:0007669"/>
    <property type="project" value="UniProtKB-KW"/>
</dbReference>
<feature type="domain" description="Integrase catalytic" evidence="12">
    <location>
        <begin position="971"/>
        <end position="1129"/>
    </location>
</feature>
<evidence type="ECO:0000259" key="12">
    <source>
        <dbReference type="PROSITE" id="PS50994"/>
    </source>
</evidence>
<feature type="compositionally biased region" description="Acidic residues" evidence="10">
    <location>
        <begin position="1351"/>
        <end position="1362"/>
    </location>
</feature>
<dbReference type="GO" id="GO:0004519">
    <property type="term" value="F:endonuclease activity"/>
    <property type="evidence" value="ECO:0007669"/>
    <property type="project" value="UniProtKB-KW"/>
</dbReference>
<dbReference type="PANTHER" id="PTHR37984">
    <property type="entry name" value="PROTEIN CBG26694"/>
    <property type="match status" value="1"/>
</dbReference>
<sequence length="1478" mass="169848">MEHSKNYYVDELPNEYLRAMNYHTRPSLNHKKTTLVGTSNETSIRIANHNFNALLDTGSSVSTISEDCYNSYLSDYEMRKLSDILTIECADGNQLPYLGYITVPISFDDDSLRDPEIDAIFLVVPSRRHHKFVPALIGTNILEVVMNSTKTKHGPRFLQTAKLKTPWYLAFRCIMMREKELTRNHNVLAYLRSAEKGKVVIEPNSEVTIKGYFRKQIPTQPMCALLQSTKKSNIPDDIDVSPVVITYRHDDNDPIPVQLCNVTTATVVIYPHELLCELQPVTIQNLPENTMTPSSRTGLRDMTVPENEMDSSEIKKIEELLDTYQDILSTGDEDIGHNTSVKHRIELSNPIPFKQRYRRIPPSMFDQVRDHLQQLLSAGIIRKSHSPFTSNVVLAKKKNGQLRLCIDFRQLNQRTIKDNYALPRIDEILESLSGNKFFSVLDMKAGYHQIEIQEEHKERTAFTVGPLGFFEYNRMPFGLTNAPATYQRLMEDCLGELHLNICFIYLDDVIIFAKTFEEHLHRLQLVFQKLREAGLKLTPKKCSLFMKRVKYVGHVVSEAGIEPDQDKIQKVIDWPKPTSKEEVRSFLGFVGYYRKFVQNFSKIARPLTELLPATRRKGTKKKDTKEGNKFVWEDAQEKSFTELKRQLSSPPILGYPDYTVPFELHTDASSKGLGAILYQKQGDHKRVISYASRSLSKSERNYPAHKLEFLSLKWAVSEKFKDYLYGNHFVVFTDNNPLTYVLTTAQLDATGHRWVAALAAYDFEIKYRPGYNNADADGMSRHPGLKKDECHTISGESIKAICGAQHTSPYIECLPTSPDVLDIHVSKLPEMPYIDIRFEQQNDPDVSLWLDFVFHNFKPHKDQYPSSMFHNIMFQNFDRLTIQKGILYRETTINDRKKLQQVLPHAIISDVLYYIHNTLGHQGRDRTLSLIKDRFFWPGMSKDVEDWITNCGRCVRRKTPTNTRVPLVNITSTQPLELVCMDFLSIERCKGGFEYVLVITDHFTRYAVTVPTRNITAKTTAEAFLKNFVIPYGIPQKIHSDQGANFESNIIKELCALLDIAKSRTTPYHPMGNGQCERFNRTLINMLGTLNKDQKKDWKRYIGPLTHAYNCTRHDTTGVTPYSLMFGRDPRLPIDIMFGTNDLSGKQQTTTKYMENLRSRLKYSYELAQRNIKQAQDRQKQNYDAKIRKTASVDKGDRVLVKVVAFDGRHKLADRWEEDVYIIVDKPNSDIPVFVVKKENGTGRQRVLHRNLLLPIGDRNIEDEDLPKPKPIPRPRKSLISPTDDPSPIAEESRIKENVNHDESDIDDVIFLRKPVHRDPDQGTTAADTEQDTERNLDVDLSPNQSNIDPTNEDNNIDDDETTMNSGSTDKNDNEDTAQDSTHENDVGNSNDDNDEENSESNESIDHNSTDNVVRRPVRTRQKPAWMRTGEYHMRMDVREPEWKERAEYLRQIASSDLFNKTDSSVLTATLLNIVSGK</sequence>
<comment type="caution">
    <text evidence="13">The sequence shown here is derived from an EMBL/GenBank/DDBJ whole genome shotgun (WGS) entry which is preliminary data.</text>
</comment>
<dbReference type="Pfam" id="PF00665">
    <property type="entry name" value="rve"/>
    <property type="match status" value="1"/>
</dbReference>
<protein>
    <recommendedName>
        <fullName evidence="15">Endonuclease</fullName>
    </recommendedName>
</protein>
<dbReference type="EMBL" id="VSWD01000006">
    <property type="protein sequence ID" value="KAK3099317.1"/>
    <property type="molecule type" value="Genomic_DNA"/>
</dbReference>
<keyword evidence="8" id="KW-0229">DNA integration</keyword>
<evidence type="ECO:0008006" key="15">
    <source>
        <dbReference type="Google" id="ProtNLM"/>
    </source>
</evidence>
<evidence type="ECO:0000256" key="5">
    <source>
        <dbReference type="ARBA" id="ARBA00022801"/>
    </source>
</evidence>
<feature type="region of interest" description="Disordered" evidence="10">
    <location>
        <begin position="1260"/>
        <end position="1421"/>
    </location>
</feature>
<dbReference type="InterPro" id="IPR012337">
    <property type="entry name" value="RNaseH-like_sf"/>
</dbReference>
<name>A0AA88Y7D5_PINIB</name>
<dbReference type="InterPro" id="IPR036397">
    <property type="entry name" value="RNaseH_sf"/>
</dbReference>
<keyword evidence="14" id="KW-1185">Reference proteome</keyword>
<feature type="compositionally biased region" description="Basic and acidic residues" evidence="10">
    <location>
        <begin position="1291"/>
        <end position="1303"/>
    </location>
</feature>
<keyword evidence="5" id="KW-0378">Hydrolase</keyword>
<dbReference type="Pfam" id="PF17919">
    <property type="entry name" value="RT_RNaseH_2"/>
    <property type="match status" value="1"/>
</dbReference>
<dbReference type="CDD" id="cd00303">
    <property type="entry name" value="retropepsin_like"/>
    <property type="match status" value="1"/>
</dbReference>
<keyword evidence="2" id="KW-0548">Nucleotidyltransferase</keyword>
<dbReference type="Gene3D" id="2.40.70.10">
    <property type="entry name" value="Acid Proteases"/>
    <property type="match status" value="1"/>
</dbReference>
<dbReference type="SUPFAM" id="SSF53098">
    <property type="entry name" value="Ribonuclease H-like"/>
    <property type="match status" value="1"/>
</dbReference>
<evidence type="ECO:0000256" key="1">
    <source>
        <dbReference type="ARBA" id="ARBA00022679"/>
    </source>
</evidence>
<dbReference type="GO" id="GO:0004190">
    <property type="term" value="F:aspartic-type endopeptidase activity"/>
    <property type="evidence" value="ECO:0007669"/>
    <property type="project" value="InterPro"/>
</dbReference>
<evidence type="ECO:0000256" key="7">
    <source>
        <dbReference type="ARBA" id="ARBA00022884"/>
    </source>
</evidence>
<keyword evidence="9" id="KW-0695">RNA-directed DNA polymerase</keyword>
<evidence type="ECO:0000256" key="8">
    <source>
        <dbReference type="ARBA" id="ARBA00022908"/>
    </source>
</evidence>
<reference evidence="13" key="1">
    <citation type="submission" date="2019-08" db="EMBL/GenBank/DDBJ databases">
        <title>The improved chromosome-level genome for the pearl oyster Pinctada fucata martensii using PacBio sequencing and Hi-C.</title>
        <authorList>
            <person name="Zheng Z."/>
        </authorList>
    </citation>
    <scope>NUCLEOTIDE SEQUENCE</scope>
    <source>
        <strain evidence="13">ZZ-2019</strain>
        <tissue evidence="13">Adductor muscle</tissue>
    </source>
</reference>
<dbReference type="InterPro" id="IPR043128">
    <property type="entry name" value="Rev_trsase/Diguanyl_cyclase"/>
</dbReference>
<dbReference type="InterPro" id="IPR001969">
    <property type="entry name" value="Aspartic_peptidase_AS"/>
</dbReference>
<dbReference type="InterPro" id="IPR001584">
    <property type="entry name" value="Integrase_cat-core"/>
</dbReference>
<evidence type="ECO:0000259" key="11">
    <source>
        <dbReference type="PROSITE" id="PS50878"/>
    </source>
</evidence>
<evidence type="ECO:0000256" key="4">
    <source>
        <dbReference type="ARBA" id="ARBA00022759"/>
    </source>
</evidence>
<evidence type="ECO:0000313" key="14">
    <source>
        <dbReference type="Proteomes" id="UP001186944"/>
    </source>
</evidence>
<dbReference type="FunFam" id="3.30.70.270:FF:000020">
    <property type="entry name" value="Transposon Tf2-6 polyprotein-like Protein"/>
    <property type="match status" value="1"/>
</dbReference>
<dbReference type="FunFam" id="1.10.340.70:FF:000001">
    <property type="entry name" value="Retrovirus-related Pol polyprotein from transposon gypsy-like Protein"/>
    <property type="match status" value="1"/>
</dbReference>
<gene>
    <name evidence="13" type="ORF">FSP39_002544</name>
</gene>
<dbReference type="Gene3D" id="3.30.420.10">
    <property type="entry name" value="Ribonuclease H-like superfamily/Ribonuclease H"/>
    <property type="match status" value="1"/>
</dbReference>
<dbReference type="Proteomes" id="UP001186944">
    <property type="component" value="Unassembled WGS sequence"/>
</dbReference>
<organism evidence="13 14">
    <name type="scientific">Pinctada imbricata</name>
    <name type="common">Atlantic pearl-oyster</name>
    <name type="synonym">Pinctada martensii</name>
    <dbReference type="NCBI Taxonomy" id="66713"/>
    <lineage>
        <taxon>Eukaryota</taxon>
        <taxon>Metazoa</taxon>
        <taxon>Spiralia</taxon>
        <taxon>Lophotrochozoa</taxon>
        <taxon>Mollusca</taxon>
        <taxon>Bivalvia</taxon>
        <taxon>Autobranchia</taxon>
        <taxon>Pteriomorphia</taxon>
        <taxon>Pterioida</taxon>
        <taxon>Pterioidea</taxon>
        <taxon>Pteriidae</taxon>
        <taxon>Pinctada</taxon>
    </lineage>
</organism>
<dbReference type="PROSITE" id="PS50878">
    <property type="entry name" value="RT_POL"/>
    <property type="match status" value="1"/>
</dbReference>
<proteinExistence type="predicted"/>
<dbReference type="InterPro" id="IPR043502">
    <property type="entry name" value="DNA/RNA_pol_sf"/>
</dbReference>